<feature type="transmembrane region" description="Helical" evidence="13">
    <location>
        <begin position="73"/>
        <end position="92"/>
    </location>
</feature>
<keyword evidence="9" id="KW-0560">Oxidoreductase</keyword>
<dbReference type="InterPro" id="IPR039261">
    <property type="entry name" value="FNR_nucleotide-bd"/>
</dbReference>
<dbReference type="PANTHER" id="PTHR47354">
    <property type="entry name" value="NADH OXIDOREDUCTASE HCR"/>
    <property type="match status" value="1"/>
</dbReference>
<sequence>MKKTILNLAALVLLVLPPATYIFINPVVDAFMFIRVFGLVGFTLISLQFLLSSRLPFIEKTYGQDQLIYVHRLAGITAVLLLIGHGVIYLVYRISASGGLRLRFPSDIPVLGGIAGLILLILVAFTAAFRVNLKLSYERWKILHRITFVLYPGLFIHSMLLGTTIASNRLVYILWLTMFAMVLFSWVWRIHLYLRSRKKPYMLSSIEPLNHDVVQLSFAGEDLDHKPGQFAFISLKIGDKTEPAHPFTISSSPISKDVVFTIKAVGDFTSQLVDNHAGSSAYIEGPYGRFSYTNVDDSSPLLFIAGGVGITPMLSMLRLLRKDDPDRRIVFIWGNKTEEDIFLKEELREIQNDMKNLKMVHVLSKAQDPGSVNAAQAAEIPGLLDYGFVDESCLNRHAAVEKDWEVFVCGPPVMMSKLSKTLKVSGVPSAKVHMEKFSL</sequence>
<evidence type="ECO:0000256" key="6">
    <source>
        <dbReference type="ARBA" id="ARBA00022723"/>
    </source>
</evidence>
<dbReference type="PROSITE" id="PS51384">
    <property type="entry name" value="FAD_FR"/>
    <property type="match status" value="1"/>
</dbReference>
<dbReference type="HOGENOM" id="CLU_003827_19_2_12"/>
<dbReference type="KEGG" id="slr:L21SP2_0156"/>
<evidence type="ECO:0000256" key="8">
    <source>
        <dbReference type="ARBA" id="ARBA00022989"/>
    </source>
</evidence>
<dbReference type="RefSeq" id="WP_024266533.1">
    <property type="nucleotide sequence ID" value="NC_023035.1"/>
</dbReference>
<gene>
    <name evidence="15" type="ORF">L21SP2_0156</name>
</gene>
<feature type="transmembrane region" description="Helical" evidence="13">
    <location>
        <begin position="112"/>
        <end position="133"/>
    </location>
</feature>
<dbReference type="Gene3D" id="3.40.50.80">
    <property type="entry name" value="Nucleotide-binding domain of ferredoxin-NADP reductase (FNR) module"/>
    <property type="match status" value="1"/>
</dbReference>
<dbReference type="SFLD" id="SFLDG01168">
    <property type="entry name" value="Ferric_reductase_subgroup_(FRE"/>
    <property type="match status" value="1"/>
</dbReference>
<dbReference type="InterPro" id="IPR013130">
    <property type="entry name" value="Fe3_Rdtase_TM_dom"/>
</dbReference>
<keyword evidence="16" id="KW-1185">Reference proteome</keyword>
<accession>V5WDC4</accession>
<keyword evidence="12 13" id="KW-0472">Membrane</keyword>
<dbReference type="AlphaFoldDB" id="V5WDC4"/>
<evidence type="ECO:0000256" key="10">
    <source>
        <dbReference type="ARBA" id="ARBA00023004"/>
    </source>
</evidence>
<dbReference type="GO" id="GO:0051537">
    <property type="term" value="F:2 iron, 2 sulfur cluster binding"/>
    <property type="evidence" value="ECO:0007669"/>
    <property type="project" value="UniProtKB-KW"/>
</dbReference>
<dbReference type="GO" id="GO:0016491">
    <property type="term" value="F:oxidoreductase activity"/>
    <property type="evidence" value="ECO:0007669"/>
    <property type="project" value="UniProtKB-KW"/>
</dbReference>
<feature type="transmembrane region" description="Helical" evidence="13">
    <location>
        <begin position="172"/>
        <end position="194"/>
    </location>
</feature>
<keyword evidence="7" id="KW-0274">FAD</keyword>
<dbReference type="Pfam" id="PF00175">
    <property type="entry name" value="NAD_binding_1"/>
    <property type="match status" value="1"/>
</dbReference>
<dbReference type="GO" id="GO:0046872">
    <property type="term" value="F:metal ion binding"/>
    <property type="evidence" value="ECO:0007669"/>
    <property type="project" value="UniProtKB-KW"/>
</dbReference>
<dbReference type="GO" id="GO:0016020">
    <property type="term" value="C:membrane"/>
    <property type="evidence" value="ECO:0007669"/>
    <property type="project" value="UniProtKB-SubCell"/>
</dbReference>
<dbReference type="SFLD" id="SFLDS00052">
    <property type="entry name" value="Ferric_Reductase_Domain"/>
    <property type="match status" value="1"/>
</dbReference>
<proteinExistence type="predicted"/>
<evidence type="ECO:0000256" key="5">
    <source>
        <dbReference type="ARBA" id="ARBA00022714"/>
    </source>
</evidence>
<dbReference type="Pfam" id="PF01794">
    <property type="entry name" value="Ferric_reduct"/>
    <property type="match status" value="1"/>
</dbReference>
<dbReference type="InterPro" id="IPR050415">
    <property type="entry name" value="MRET"/>
</dbReference>
<keyword evidence="6" id="KW-0479">Metal-binding</keyword>
<evidence type="ECO:0000313" key="16">
    <source>
        <dbReference type="Proteomes" id="UP000018680"/>
    </source>
</evidence>
<evidence type="ECO:0000256" key="12">
    <source>
        <dbReference type="ARBA" id="ARBA00023136"/>
    </source>
</evidence>
<evidence type="ECO:0000256" key="13">
    <source>
        <dbReference type="SAM" id="Phobius"/>
    </source>
</evidence>
<keyword evidence="4 13" id="KW-0812">Transmembrane</keyword>
<evidence type="ECO:0000313" key="15">
    <source>
        <dbReference type="EMBL" id="AHC13600.1"/>
    </source>
</evidence>
<dbReference type="EMBL" id="CP006939">
    <property type="protein sequence ID" value="AHC13600.1"/>
    <property type="molecule type" value="Genomic_DNA"/>
</dbReference>
<dbReference type="SUPFAM" id="SSF52343">
    <property type="entry name" value="Ferredoxin reductase-like, C-terminal NADP-linked domain"/>
    <property type="match status" value="1"/>
</dbReference>
<comment type="subcellular location">
    <subcellularLocation>
        <location evidence="2">Membrane</location>
        <topology evidence="2">Multi-pass membrane protein</topology>
    </subcellularLocation>
</comment>
<evidence type="ECO:0000256" key="11">
    <source>
        <dbReference type="ARBA" id="ARBA00023014"/>
    </source>
</evidence>
<dbReference type="Gene3D" id="2.40.30.10">
    <property type="entry name" value="Translation factors"/>
    <property type="match status" value="1"/>
</dbReference>
<dbReference type="InterPro" id="IPR001433">
    <property type="entry name" value="OxRdtase_FAD/NAD-bd"/>
</dbReference>
<keyword evidence="11" id="KW-0411">Iron-sulfur</keyword>
<dbReference type="SUPFAM" id="SSF63380">
    <property type="entry name" value="Riboflavin synthase domain-like"/>
    <property type="match status" value="1"/>
</dbReference>
<name>V5WDC4_9SPIO</name>
<evidence type="ECO:0000259" key="14">
    <source>
        <dbReference type="PROSITE" id="PS51384"/>
    </source>
</evidence>
<organism evidence="15 16">
    <name type="scientific">Salinispira pacifica</name>
    <dbReference type="NCBI Taxonomy" id="1307761"/>
    <lineage>
        <taxon>Bacteria</taxon>
        <taxon>Pseudomonadati</taxon>
        <taxon>Spirochaetota</taxon>
        <taxon>Spirochaetia</taxon>
        <taxon>Spirochaetales</taxon>
        <taxon>Spirochaetaceae</taxon>
        <taxon>Salinispira</taxon>
    </lineage>
</organism>
<keyword evidence="3" id="KW-0285">Flavoprotein</keyword>
<dbReference type="Pfam" id="PF08022">
    <property type="entry name" value="FAD_binding_8"/>
    <property type="match status" value="1"/>
</dbReference>
<evidence type="ECO:0000256" key="7">
    <source>
        <dbReference type="ARBA" id="ARBA00022827"/>
    </source>
</evidence>
<protein>
    <recommendedName>
        <fullName evidence="14">FAD-binding FR-type domain-containing protein</fullName>
    </recommendedName>
</protein>
<dbReference type="PANTHER" id="PTHR47354:SF8">
    <property type="entry name" value="1,2-PHENYLACETYL-COA EPOXIDASE, SUBUNIT E"/>
    <property type="match status" value="1"/>
</dbReference>
<dbReference type="GO" id="GO:0050660">
    <property type="term" value="F:flavin adenine dinucleotide binding"/>
    <property type="evidence" value="ECO:0007669"/>
    <property type="project" value="TreeGrafter"/>
</dbReference>
<feature type="transmembrane region" description="Helical" evidence="13">
    <location>
        <begin position="32"/>
        <end position="52"/>
    </location>
</feature>
<evidence type="ECO:0000256" key="3">
    <source>
        <dbReference type="ARBA" id="ARBA00022630"/>
    </source>
</evidence>
<feature type="transmembrane region" description="Helical" evidence="13">
    <location>
        <begin position="145"/>
        <end position="166"/>
    </location>
</feature>
<dbReference type="STRING" id="1307761.L21SP2_0156"/>
<evidence type="ECO:0000256" key="9">
    <source>
        <dbReference type="ARBA" id="ARBA00023002"/>
    </source>
</evidence>
<evidence type="ECO:0000256" key="2">
    <source>
        <dbReference type="ARBA" id="ARBA00004141"/>
    </source>
</evidence>
<dbReference type="InterPro" id="IPR017938">
    <property type="entry name" value="Riboflavin_synthase-like_b-brl"/>
</dbReference>
<keyword evidence="8 13" id="KW-1133">Transmembrane helix</keyword>
<dbReference type="Proteomes" id="UP000018680">
    <property type="component" value="Chromosome"/>
</dbReference>
<dbReference type="InterPro" id="IPR013112">
    <property type="entry name" value="FAD-bd_8"/>
</dbReference>
<dbReference type="InterPro" id="IPR017927">
    <property type="entry name" value="FAD-bd_FR_type"/>
</dbReference>
<dbReference type="eggNOG" id="COG4097">
    <property type="taxonomic scope" value="Bacteria"/>
</dbReference>
<dbReference type="CDD" id="cd06198">
    <property type="entry name" value="FNR_like_3"/>
    <property type="match status" value="1"/>
</dbReference>
<reference evidence="15 16" key="1">
    <citation type="journal article" date="2015" name="Stand. Genomic Sci.">
        <title>Complete genome sequence and description of Salinispira pacifica gen. nov., sp. nov., a novel spirochaete isolated form a hypersaline microbial mat.</title>
        <authorList>
            <person name="Ben Hania W."/>
            <person name="Joseph M."/>
            <person name="Schumann P."/>
            <person name="Bunk B."/>
            <person name="Fiebig A."/>
            <person name="Sproer C."/>
            <person name="Klenk H.P."/>
            <person name="Fardeau M.L."/>
            <person name="Spring S."/>
        </authorList>
    </citation>
    <scope>NUCLEOTIDE SEQUENCE [LARGE SCALE GENOMIC DNA]</scope>
    <source>
        <strain evidence="15 16">L21-RPul-D2</strain>
    </source>
</reference>
<keyword evidence="5" id="KW-0001">2Fe-2S</keyword>
<feature type="domain" description="FAD-binding FR-type" evidence="14">
    <location>
        <begin position="196"/>
        <end position="293"/>
    </location>
</feature>
<evidence type="ECO:0000256" key="4">
    <source>
        <dbReference type="ARBA" id="ARBA00022692"/>
    </source>
</evidence>
<comment type="cofactor">
    <cofactor evidence="1">
        <name>FAD</name>
        <dbReference type="ChEBI" id="CHEBI:57692"/>
    </cofactor>
</comment>
<keyword evidence="10" id="KW-0408">Iron</keyword>
<evidence type="ECO:0000256" key="1">
    <source>
        <dbReference type="ARBA" id="ARBA00001974"/>
    </source>
</evidence>